<evidence type="ECO:0000313" key="2">
    <source>
        <dbReference type="Proteomes" id="UP000183557"/>
    </source>
</evidence>
<dbReference type="SUPFAM" id="SSF53756">
    <property type="entry name" value="UDP-Glycosyltransferase/glycogen phosphorylase"/>
    <property type="match status" value="1"/>
</dbReference>
<organism evidence="1 2">
    <name type="scientific">Halobacillus dabanensis</name>
    <dbReference type="NCBI Taxonomy" id="240302"/>
    <lineage>
        <taxon>Bacteria</taxon>
        <taxon>Bacillati</taxon>
        <taxon>Bacillota</taxon>
        <taxon>Bacilli</taxon>
        <taxon>Bacillales</taxon>
        <taxon>Bacillaceae</taxon>
        <taxon>Halobacillus</taxon>
    </lineage>
</organism>
<dbReference type="AlphaFoldDB" id="A0A1I3U2M5"/>
<dbReference type="Proteomes" id="UP000183557">
    <property type="component" value="Unassembled WGS sequence"/>
</dbReference>
<dbReference type="STRING" id="240302.BN982_03005"/>
<dbReference type="InterPro" id="IPR043148">
    <property type="entry name" value="TagF_C"/>
</dbReference>
<keyword evidence="2" id="KW-1185">Reference proteome</keyword>
<dbReference type="Gene3D" id="3.40.50.12580">
    <property type="match status" value="1"/>
</dbReference>
<evidence type="ECO:0000313" key="1">
    <source>
        <dbReference type="EMBL" id="SFJ77828.1"/>
    </source>
</evidence>
<proteinExistence type="predicted"/>
<dbReference type="OrthoDB" id="2622399at2"/>
<dbReference type="EMBL" id="FOSB01000004">
    <property type="protein sequence ID" value="SFJ77828.1"/>
    <property type="molecule type" value="Genomic_DNA"/>
</dbReference>
<dbReference type="RefSeq" id="WP_075036143.1">
    <property type="nucleotide sequence ID" value="NZ_FOSB01000004.1"/>
</dbReference>
<evidence type="ECO:0008006" key="3">
    <source>
        <dbReference type="Google" id="ProtNLM"/>
    </source>
</evidence>
<name>A0A1I3U2M5_HALDA</name>
<protein>
    <recommendedName>
        <fullName evidence="3">Lipid-A-disaccharide synthase</fullName>
    </recommendedName>
</protein>
<accession>A0A1I3U2M5</accession>
<sequence>METFERNFWSLYLDFIEVFQEVKYKGISIPYLCHFRSLFSNNDELKKSLSTEEMIHRLFHVVKDKRSFQQQFTDFKALHTNKNVKRKANGKVALYNAANLLRFPTEITKKHFKPENAFVIRDIRGKKTTANPVTAEGLTAHYLIDYDESIDHHVTAIQKQAAAIIAKHKDHPLFNHPTFKMAFNNQIDRIAHRIVESYNMIKKLPISCIVFSSTHYYQSRTLCVVAAKYNIPTICMQHGIVGSENGYMPKIADVDAVYGQFEVDWFQKIGISSEAVKVVGHPRFDLISKNSTIPKQELSEKLGLAPKKKTILLIVRGNAYMKYWRKLMDEFEKFGSYNVIIKDFPVRTPHPLTENYAFAFSSQSYHLYTILPHVDVVVAYLSTVGLEAMLAGKPVFLMSTPAPTYSGYYDRLGQMVQDDPQGLANLVHRYFNSEKFRAKVSSKRKKFLAYAYPNGRTSGQKLLDLIGEMTKS</sequence>
<reference evidence="2" key="1">
    <citation type="submission" date="2016-10" db="EMBL/GenBank/DDBJ databases">
        <authorList>
            <person name="Varghese N."/>
            <person name="Submissions S."/>
        </authorList>
    </citation>
    <scope>NUCLEOTIDE SEQUENCE [LARGE SCALE GENOMIC DNA]</scope>
    <source>
        <strain evidence="2">CGMCC 1.3704</strain>
    </source>
</reference>
<gene>
    <name evidence="1" type="ORF">SAMN04487936_104162</name>
</gene>